<evidence type="ECO:0000259" key="1">
    <source>
        <dbReference type="Pfam" id="PF01636"/>
    </source>
</evidence>
<dbReference type="InterPro" id="IPR051035">
    <property type="entry name" value="Mito_inheritance_9"/>
</dbReference>
<name>A0A369K2N7_HYPMA</name>
<sequence>MFSTLKRNAFRKKCKEPLFSFTSGKWLSNHEAQAGARYVPFNVPEIHRIAAKAVGARTVTSMDKIGESINRVFLVHFDGGQHAILRFPTSLSGPPHYTTASEVATMDFLRRLGLPVPKVLAWSSQSTNPVGAEYIIMEPASGMPVAKVWDKIEVGDLAKQVATLLRPLVDLRFKYYGSLYYKDDVPKSKRVCDFLEQLPPGLDASSFCLGPVTRPQFWEGERATMDIERGPWSDAEDYLFDIATREQKWIDLCAKPSIHDDHLCGLPLQGKQDDHIELLQHYKDLIPFLVPKNHKYLSGHLWHPDLHRGNIFVNRADAPDETTGPAYEVSSIIDWQNAWIGPAFLQLTVPLLFEAHLGVPSGFRLAKMPAEAENLPTDDRAEAQAIHKAAIIHKAFEFMAIKEVVPLVARKERIDLEEISHVTWKMGLLPFREALLHVRARWEKFGPGYEFPINFTAKEVDEHRSAYAYWTIHRKKAKQLDDEFGLGEFGYVEGDDAKFEAIKMALEKRREIWVAEAGDDPEAREIRASLWPYRDTLKENPRKHMKAGLFQNLTTKTNILPSTLFALFAVISVPVLARSWQVDSDIEARAVLNEHATSARNIASEVVDILEARAHIVGAGGVNRAKRVDLYSSSRVKSLTDTMEESNHKDNKGVGFLEAGKLCRAPRAR</sequence>
<dbReference type="EMBL" id="LUEZ02000021">
    <property type="protein sequence ID" value="RDB27007.1"/>
    <property type="molecule type" value="Genomic_DNA"/>
</dbReference>
<dbReference type="InParanoid" id="A0A369K2N7"/>
<reference evidence="2" key="1">
    <citation type="submission" date="2018-04" db="EMBL/GenBank/DDBJ databases">
        <title>Whole genome sequencing of Hypsizygus marmoreus.</title>
        <authorList>
            <person name="Choi I.-G."/>
            <person name="Min B."/>
            <person name="Kim J.-G."/>
            <person name="Kim S."/>
            <person name="Oh Y.-L."/>
            <person name="Kong W.-S."/>
            <person name="Park H."/>
            <person name="Jeong J."/>
            <person name="Song E.-S."/>
        </authorList>
    </citation>
    <scope>NUCLEOTIDE SEQUENCE [LARGE SCALE GENOMIC DNA]</scope>
    <source>
        <strain evidence="2">51987-8</strain>
    </source>
</reference>
<organism evidence="2 3">
    <name type="scientific">Hypsizygus marmoreus</name>
    <name type="common">White beech mushroom</name>
    <name type="synonym">Agaricus marmoreus</name>
    <dbReference type="NCBI Taxonomy" id="39966"/>
    <lineage>
        <taxon>Eukaryota</taxon>
        <taxon>Fungi</taxon>
        <taxon>Dikarya</taxon>
        <taxon>Basidiomycota</taxon>
        <taxon>Agaricomycotina</taxon>
        <taxon>Agaricomycetes</taxon>
        <taxon>Agaricomycetidae</taxon>
        <taxon>Agaricales</taxon>
        <taxon>Tricholomatineae</taxon>
        <taxon>Lyophyllaceae</taxon>
        <taxon>Hypsizygus</taxon>
    </lineage>
</organism>
<dbReference type="Gene3D" id="3.30.200.20">
    <property type="entry name" value="Phosphorylase Kinase, domain 1"/>
    <property type="match status" value="1"/>
</dbReference>
<dbReference type="InterPro" id="IPR011009">
    <property type="entry name" value="Kinase-like_dom_sf"/>
</dbReference>
<dbReference type="Proteomes" id="UP000076154">
    <property type="component" value="Unassembled WGS sequence"/>
</dbReference>
<accession>A0A369K2N7</accession>
<dbReference type="GO" id="GO:0005739">
    <property type="term" value="C:mitochondrion"/>
    <property type="evidence" value="ECO:0007669"/>
    <property type="project" value="TreeGrafter"/>
</dbReference>
<evidence type="ECO:0000313" key="2">
    <source>
        <dbReference type="EMBL" id="RDB27007.1"/>
    </source>
</evidence>
<evidence type="ECO:0000313" key="3">
    <source>
        <dbReference type="Proteomes" id="UP000076154"/>
    </source>
</evidence>
<proteinExistence type="predicted"/>
<dbReference type="Pfam" id="PF01636">
    <property type="entry name" value="APH"/>
    <property type="match status" value="1"/>
</dbReference>
<gene>
    <name evidence="2" type="primary">AIM9_0</name>
    <name evidence="2" type="ORF">Hypma_004960</name>
</gene>
<feature type="domain" description="Aminoglycoside phosphotransferase" evidence="1">
    <location>
        <begin position="68"/>
        <end position="343"/>
    </location>
</feature>
<dbReference type="PANTHER" id="PTHR36091:SF2">
    <property type="entry name" value="AMINOGLYCOSIDE PHOSPHOTRANSFERASE DOMAIN-CONTAINING PROTEIN"/>
    <property type="match status" value="1"/>
</dbReference>
<dbReference type="PANTHER" id="PTHR36091">
    <property type="entry name" value="ALTERED INHERITANCE OF MITOCHONDRIA PROTEIN 9, MITOCHONDRIAL"/>
    <property type="match status" value="1"/>
</dbReference>
<keyword evidence="3" id="KW-1185">Reference proteome</keyword>
<dbReference type="STRING" id="39966.A0A369K2N7"/>
<comment type="caution">
    <text evidence="2">The sequence shown here is derived from an EMBL/GenBank/DDBJ whole genome shotgun (WGS) entry which is preliminary data.</text>
</comment>
<dbReference type="SUPFAM" id="SSF56112">
    <property type="entry name" value="Protein kinase-like (PK-like)"/>
    <property type="match status" value="1"/>
</dbReference>
<dbReference type="AlphaFoldDB" id="A0A369K2N7"/>
<protein>
    <submittedName>
        <fullName evidence="2">Altered inheritance of mitochondria protein 9, mitochondrial</fullName>
    </submittedName>
</protein>
<dbReference type="InterPro" id="IPR002575">
    <property type="entry name" value="Aminoglycoside_PTrfase"/>
</dbReference>
<dbReference type="OrthoDB" id="2968323at2759"/>